<evidence type="ECO:0000313" key="4">
    <source>
        <dbReference type="Proteomes" id="UP000694620"/>
    </source>
</evidence>
<evidence type="ECO:0000256" key="1">
    <source>
        <dbReference type="ARBA" id="ARBA00023157"/>
    </source>
</evidence>
<dbReference type="CDD" id="cd00190">
    <property type="entry name" value="Tryp_SPc"/>
    <property type="match status" value="1"/>
</dbReference>
<dbReference type="GeneTree" id="ENSGT00910000144271"/>
<dbReference type="AlphaFoldDB" id="A0A8C4TLP0"/>
<keyword evidence="1" id="KW-1015">Disulfide bond</keyword>
<dbReference type="Pfam" id="PF00089">
    <property type="entry name" value="Trypsin"/>
    <property type="match status" value="1"/>
</dbReference>
<reference evidence="3" key="1">
    <citation type="submission" date="2021-06" db="EMBL/GenBank/DDBJ databases">
        <authorList>
            <consortium name="Wellcome Sanger Institute Data Sharing"/>
        </authorList>
    </citation>
    <scope>NUCLEOTIDE SEQUENCE [LARGE SCALE GENOMIC DNA]</scope>
</reference>
<dbReference type="Proteomes" id="UP000694620">
    <property type="component" value="Chromosome 7"/>
</dbReference>
<dbReference type="SMART" id="SM00020">
    <property type="entry name" value="Tryp_SPc"/>
    <property type="match status" value="1"/>
</dbReference>
<evidence type="ECO:0000313" key="3">
    <source>
        <dbReference type="Ensembl" id="ENSECRP00000033600.1"/>
    </source>
</evidence>
<dbReference type="Ensembl" id="ENSECRT00000034330.1">
    <property type="protein sequence ID" value="ENSECRP00000033600.1"/>
    <property type="gene ID" value="ENSECRG00000022747.1"/>
</dbReference>
<reference evidence="3" key="3">
    <citation type="submission" date="2025-09" db="UniProtKB">
        <authorList>
            <consortium name="Ensembl"/>
        </authorList>
    </citation>
    <scope>IDENTIFICATION</scope>
</reference>
<evidence type="ECO:0000259" key="2">
    <source>
        <dbReference type="PROSITE" id="PS50240"/>
    </source>
</evidence>
<keyword evidence="4" id="KW-1185">Reference proteome</keyword>
<dbReference type="PANTHER" id="PTHR24271">
    <property type="entry name" value="KALLIKREIN-RELATED"/>
    <property type="match status" value="1"/>
</dbReference>
<accession>A0A8C4TLP0</accession>
<proteinExistence type="predicted"/>
<dbReference type="GO" id="GO:0004252">
    <property type="term" value="F:serine-type endopeptidase activity"/>
    <property type="evidence" value="ECO:0007669"/>
    <property type="project" value="InterPro"/>
</dbReference>
<dbReference type="Gene3D" id="2.40.10.10">
    <property type="entry name" value="Trypsin-like serine proteases"/>
    <property type="match status" value="1"/>
</dbReference>
<dbReference type="SUPFAM" id="SSF50494">
    <property type="entry name" value="Trypsin-like serine proteases"/>
    <property type="match status" value="1"/>
</dbReference>
<dbReference type="InterPro" id="IPR043504">
    <property type="entry name" value="Peptidase_S1_PA_chymotrypsin"/>
</dbReference>
<dbReference type="PROSITE" id="PS50240">
    <property type="entry name" value="TRYPSIN_DOM"/>
    <property type="match status" value="1"/>
</dbReference>
<dbReference type="GO" id="GO:0006508">
    <property type="term" value="P:proteolysis"/>
    <property type="evidence" value="ECO:0007669"/>
    <property type="project" value="InterPro"/>
</dbReference>
<reference evidence="3" key="2">
    <citation type="submission" date="2025-08" db="UniProtKB">
        <authorList>
            <consortium name="Ensembl"/>
        </authorList>
    </citation>
    <scope>IDENTIFICATION</scope>
</reference>
<dbReference type="InterPro" id="IPR001254">
    <property type="entry name" value="Trypsin_dom"/>
</dbReference>
<dbReference type="InterPro" id="IPR009003">
    <property type="entry name" value="Peptidase_S1_PA"/>
</dbReference>
<organism evidence="3 4">
    <name type="scientific">Erpetoichthys calabaricus</name>
    <name type="common">Rope fish</name>
    <name type="synonym">Calamoichthys calabaricus</name>
    <dbReference type="NCBI Taxonomy" id="27687"/>
    <lineage>
        <taxon>Eukaryota</taxon>
        <taxon>Metazoa</taxon>
        <taxon>Chordata</taxon>
        <taxon>Craniata</taxon>
        <taxon>Vertebrata</taxon>
        <taxon>Euteleostomi</taxon>
        <taxon>Actinopterygii</taxon>
        <taxon>Polypteriformes</taxon>
        <taxon>Polypteridae</taxon>
        <taxon>Erpetoichthys</taxon>
    </lineage>
</organism>
<sequence length="317" mass="35040">MLESCAAIKGVQQRTQHSALWRACVKGEGWPPTRTTWGRPVKKFKTQLHCQVFFNGGLYHTPLLLLLPLGVATADHLPAYGFGSSSARIINGKEVKPHSRPYMASLQVNGQHHCGGFLVDKYFVKRQDEPLAVVLGAHSLKESRNLSPFFVECYHIHPKYSKTTKSNDIMLLKLMKPALPLPHVKPIKLPKANRVVKPESECEVCGWGVTSGNHKMSDKLQAANVTVMDEKYCRKDWPVQASTSLCTRGRKGDGGFCEGDSGGPLVCGQEAVGIVSLRGGPACDKPTVPNLYIKIVGYLKWIKKVMKSLKRRHTTGE</sequence>
<protein>
    <submittedName>
        <fullName evidence="3">Mast cell protease 4-like</fullName>
    </submittedName>
</protein>
<dbReference type="InterPro" id="IPR001314">
    <property type="entry name" value="Peptidase_S1A"/>
</dbReference>
<gene>
    <name evidence="3" type="primary">LOC114654200</name>
</gene>
<feature type="domain" description="Peptidase S1" evidence="2">
    <location>
        <begin position="89"/>
        <end position="307"/>
    </location>
</feature>
<name>A0A8C4TLP0_ERPCA</name>
<dbReference type="PRINTS" id="PR00722">
    <property type="entry name" value="CHYMOTRYPSIN"/>
</dbReference>
<dbReference type="PANTHER" id="PTHR24271:SF87">
    <property type="entry name" value="ARGININE ESTERASE-LIKE-RELATED"/>
    <property type="match status" value="1"/>
</dbReference>